<keyword evidence="4" id="KW-1185">Reference proteome</keyword>
<evidence type="ECO:0000313" key="4">
    <source>
        <dbReference type="Proteomes" id="UP001500897"/>
    </source>
</evidence>
<keyword evidence="2" id="KW-1133">Transmembrane helix</keyword>
<evidence type="ECO:0000256" key="2">
    <source>
        <dbReference type="SAM" id="Phobius"/>
    </source>
</evidence>
<protein>
    <submittedName>
        <fullName evidence="3">Uncharacterized protein</fullName>
    </submittedName>
</protein>
<keyword evidence="2" id="KW-0812">Transmembrane</keyword>
<comment type="caution">
    <text evidence="3">The sequence shown here is derived from an EMBL/GenBank/DDBJ whole genome shotgun (WGS) entry which is preliminary data.</text>
</comment>
<dbReference type="Proteomes" id="UP001500897">
    <property type="component" value="Unassembled WGS sequence"/>
</dbReference>
<accession>A0ABN2XIH5</accession>
<gene>
    <name evidence="3" type="ORF">GCM10009759_52540</name>
</gene>
<feature type="compositionally biased region" description="Basic and acidic residues" evidence="1">
    <location>
        <begin position="1"/>
        <end position="11"/>
    </location>
</feature>
<feature type="region of interest" description="Disordered" evidence="1">
    <location>
        <begin position="98"/>
        <end position="172"/>
    </location>
</feature>
<organism evidence="3 4">
    <name type="scientific">Kitasatospora saccharophila</name>
    <dbReference type="NCBI Taxonomy" id="407973"/>
    <lineage>
        <taxon>Bacteria</taxon>
        <taxon>Bacillati</taxon>
        <taxon>Actinomycetota</taxon>
        <taxon>Actinomycetes</taxon>
        <taxon>Kitasatosporales</taxon>
        <taxon>Streptomycetaceae</taxon>
        <taxon>Kitasatospora</taxon>
    </lineage>
</organism>
<evidence type="ECO:0000256" key="1">
    <source>
        <dbReference type="SAM" id="MobiDB-lite"/>
    </source>
</evidence>
<feature type="transmembrane region" description="Helical" evidence="2">
    <location>
        <begin position="71"/>
        <end position="88"/>
    </location>
</feature>
<feature type="compositionally biased region" description="Basic and acidic residues" evidence="1">
    <location>
        <begin position="19"/>
        <end position="31"/>
    </location>
</feature>
<sequence length="280" mass="29039">MPRQDAARPDVRGPGARRPARDGDIARERRPAAALHRTPVPGRDRTPPPGRAPHPPGGRPTPRQRLLRQRLVVFVTVTLGVALAIAVAQGCENRDAQGLGPQPAGVATAPAEPATGTTLSVDGANAAGHGDTGLAPSFGVPPQVDWPNLSYPDPSGGPAIQLHDGRSTENGPPVSLAAVLPARYRDAQATLVVLRRLEGAVPVDLVQLYGFTGGSPVLLADRVSAANPEAGAVWRVENGALIREERIDRTGAVSSTRYTVRADGGLEESWPGSGVSGATD</sequence>
<name>A0ABN2XIH5_9ACTN</name>
<evidence type="ECO:0000313" key="3">
    <source>
        <dbReference type="EMBL" id="GAA2110902.1"/>
    </source>
</evidence>
<feature type="compositionally biased region" description="Low complexity" evidence="1">
    <location>
        <begin position="103"/>
        <end position="118"/>
    </location>
</feature>
<feature type="compositionally biased region" description="Pro residues" evidence="1">
    <location>
        <begin position="47"/>
        <end position="59"/>
    </location>
</feature>
<feature type="region of interest" description="Disordered" evidence="1">
    <location>
        <begin position="1"/>
        <end position="64"/>
    </location>
</feature>
<dbReference type="EMBL" id="BAAANS010000040">
    <property type="protein sequence ID" value="GAA2110902.1"/>
    <property type="molecule type" value="Genomic_DNA"/>
</dbReference>
<keyword evidence="2" id="KW-0472">Membrane</keyword>
<proteinExistence type="predicted"/>
<reference evidence="3 4" key="1">
    <citation type="journal article" date="2019" name="Int. J. Syst. Evol. Microbiol.">
        <title>The Global Catalogue of Microorganisms (GCM) 10K type strain sequencing project: providing services to taxonomists for standard genome sequencing and annotation.</title>
        <authorList>
            <consortium name="The Broad Institute Genomics Platform"/>
            <consortium name="The Broad Institute Genome Sequencing Center for Infectious Disease"/>
            <person name="Wu L."/>
            <person name="Ma J."/>
        </authorList>
    </citation>
    <scope>NUCLEOTIDE SEQUENCE [LARGE SCALE GENOMIC DNA]</scope>
    <source>
        <strain evidence="3 4">JCM 14559</strain>
    </source>
</reference>